<proteinExistence type="predicted"/>
<dbReference type="Proteomes" id="UP000254235">
    <property type="component" value="Unassembled WGS sequence"/>
</dbReference>
<dbReference type="InterPro" id="IPR003959">
    <property type="entry name" value="ATPase_AAA_core"/>
</dbReference>
<reference evidence="2 3" key="1">
    <citation type="submission" date="2018-06" db="EMBL/GenBank/DDBJ databases">
        <authorList>
            <consortium name="Pathogen Informatics"/>
            <person name="Doyle S."/>
        </authorList>
    </citation>
    <scope>NUCLEOTIDE SEQUENCE [LARGE SCALE GENOMIC DNA]</scope>
    <source>
        <strain evidence="2 3">NCTC13043</strain>
    </source>
</reference>
<protein>
    <submittedName>
        <fullName evidence="2">Predicted ATPase</fullName>
    </submittedName>
</protein>
<dbReference type="AlphaFoldDB" id="A0A379GA45"/>
<feature type="domain" description="ATPase AAA-type core" evidence="1">
    <location>
        <begin position="232"/>
        <end position="362"/>
    </location>
</feature>
<name>A0A379GA45_9BACT</name>
<dbReference type="InterPro" id="IPR027417">
    <property type="entry name" value="P-loop_NTPase"/>
</dbReference>
<evidence type="ECO:0000259" key="1">
    <source>
        <dbReference type="Pfam" id="PF13304"/>
    </source>
</evidence>
<feature type="domain" description="ATPase AAA-type core" evidence="1">
    <location>
        <begin position="52"/>
        <end position="127"/>
    </location>
</feature>
<dbReference type="SUPFAM" id="SSF52540">
    <property type="entry name" value="P-loop containing nucleoside triphosphate hydrolases"/>
    <property type="match status" value="1"/>
</dbReference>
<gene>
    <name evidence="2" type="ORF">NCTC13043_02262</name>
</gene>
<dbReference type="RefSeq" id="WP_115084138.1">
    <property type="nucleotide sequence ID" value="NZ_JABZTV010000045.1"/>
</dbReference>
<accession>A0A379GA45</accession>
<dbReference type="GO" id="GO:0005524">
    <property type="term" value="F:ATP binding"/>
    <property type="evidence" value="ECO:0007669"/>
    <property type="project" value="InterPro"/>
</dbReference>
<dbReference type="PANTHER" id="PTHR40396:SF1">
    <property type="entry name" value="ATPASE AAA-TYPE CORE DOMAIN-CONTAINING PROTEIN"/>
    <property type="match status" value="1"/>
</dbReference>
<dbReference type="EMBL" id="UGTP01000003">
    <property type="protein sequence ID" value="SUC37766.1"/>
    <property type="molecule type" value="Genomic_DNA"/>
</dbReference>
<evidence type="ECO:0000313" key="3">
    <source>
        <dbReference type="Proteomes" id="UP000254235"/>
    </source>
</evidence>
<dbReference type="PANTHER" id="PTHR40396">
    <property type="entry name" value="ATPASE-LIKE PROTEIN"/>
    <property type="match status" value="1"/>
</dbReference>
<dbReference type="Gene3D" id="3.40.50.300">
    <property type="entry name" value="P-loop containing nucleotide triphosphate hydrolases"/>
    <property type="match status" value="2"/>
</dbReference>
<dbReference type="Pfam" id="PF13304">
    <property type="entry name" value="AAA_21"/>
    <property type="match status" value="2"/>
</dbReference>
<dbReference type="GO" id="GO:0016887">
    <property type="term" value="F:ATP hydrolysis activity"/>
    <property type="evidence" value="ECO:0007669"/>
    <property type="project" value="InterPro"/>
</dbReference>
<sequence length="448" mass="50912">MIIEFSVKNYRSIRDLQTISFKATGLKSPAGSDIDADNIVKSNGVSLLKTVGLYGANASGKSNMLMALSYFTQVVGSLAIDSRGVRPLYDPFLFETSNEGCLFQIVLLLNGKKYRYGFVVNKSDDASENVDSNGVKIESEWLYGNVDKNMKRLFLRVGNEVKENNLPTSEGMIIPTKLPYPHTLFLVHAAAFDAKGIPEQIVSYLKHRIINNIVYKEMFRGVSISAIKESTPLFLSFLKRFDMKYDGIELIDDESYPDNDYSNFPLNKVLLKRTIHDGNNKPLSMNLEYRESSGNKKIFDLAGLLLVAFNMGNTPFLIVIDEIDSNFHPSLLIKLIEMFNNPKINKNNSQLLFTSHDTNLMSPSIMRRDQFYFAEKQEDESTRLYSLADLRGIRNDADFAKQYLAGYYGALPVLNDYTEVEENEKAGKQKERRRYYCINSKGSFEEIK</sequence>
<dbReference type="GeneID" id="78571876"/>
<organism evidence="2 3">
    <name type="scientific">Prevotella pallens</name>
    <dbReference type="NCBI Taxonomy" id="60133"/>
    <lineage>
        <taxon>Bacteria</taxon>
        <taxon>Pseudomonadati</taxon>
        <taxon>Bacteroidota</taxon>
        <taxon>Bacteroidia</taxon>
        <taxon>Bacteroidales</taxon>
        <taxon>Prevotellaceae</taxon>
        <taxon>Prevotella</taxon>
    </lineage>
</organism>
<evidence type="ECO:0000313" key="2">
    <source>
        <dbReference type="EMBL" id="SUC37766.1"/>
    </source>
</evidence>
<dbReference type="OrthoDB" id="9809324at2"/>